<keyword evidence="2" id="KW-1185">Reference proteome</keyword>
<accession>A0A850EW11</accession>
<protein>
    <submittedName>
        <fullName evidence="1">Uncharacterized protein</fullName>
    </submittedName>
</protein>
<dbReference type="Proteomes" id="UP000564806">
    <property type="component" value="Unassembled WGS sequence"/>
</dbReference>
<reference evidence="1" key="1">
    <citation type="submission" date="2020-06" db="EMBL/GenBank/DDBJ databases">
        <title>Paenibacillus sp. nov., isolated from soil.</title>
        <authorList>
            <person name="Seo Y.L."/>
        </authorList>
    </citation>
    <scope>NUCLEOTIDE SEQUENCE [LARGE SCALE GENOMIC DNA]</scope>
    <source>
        <strain evidence="1">JW14</strain>
    </source>
</reference>
<evidence type="ECO:0000313" key="2">
    <source>
        <dbReference type="Proteomes" id="UP000564806"/>
    </source>
</evidence>
<name>A0A850EW11_9BACL</name>
<comment type="caution">
    <text evidence="1">The sequence shown here is derived from an EMBL/GenBank/DDBJ whole genome shotgun (WGS) entry which is preliminary data.</text>
</comment>
<dbReference type="AlphaFoldDB" id="A0A850EW11"/>
<sequence length="261" mass="29290">MLNVSLKARAAQPLEKAIIINQIQLGCFAIQSYLLIQANPSPTSTPQYLKTQVILSVPYNPVSMEDTMNYISQLEKIHGVKPGNVIAVGESGLSDLYDRDVLINRSQPEMLAAACEQSIDDEDSLFELIERFEPGEIEAKIQSHLSPIYSVSMNAKKETPWPLKQLLFMPHYEILLPVQSQTVSLEDFSSRISQEFDVLSSETVGDQMRFYCAAEEGQYVSTVLDVVYIVHKMYGPDIRLRLAHQGIIGASICFHIDVLYC</sequence>
<proteinExistence type="predicted"/>
<dbReference type="RefSeq" id="WP_175373482.1">
    <property type="nucleotide sequence ID" value="NZ_JABWCS010000217.1"/>
</dbReference>
<organism evidence="1 2">
    <name type="scientific">Paenibacillus agri</name>
    <dbReference type="NCBI Taxonomy" id="2744309"/>
    <lineage>
        <taxon>Bacteria</taxon>
        <taxon>Bacillati</taxon>
        <taxon>Bacillota</taxon>
        <taxon>Bacilli</taxon>
        <taxon>Bacillales</taxon>
        <taxon>Paenibacillaceae</taxon>
        <taxon>Paenibacillus</taxon>
    </lineage>
</organism>
<dbReference type="EMBL" id="JABWCS010000217">
    <property type="protein sequence ID" value="NUU63052.1"/>
    <property type="molecule type" value="Genomic_DNA"/>
</dbReference>
<evidence type="ECO:0000313" key="1">
    <source>
        <dbReference type="EMBL" id="NUU63052.1"/>
    </source>
</evidence>
<gene>
    <name evidence="1" type="ORF">HPT30_22120</name>
</gene>